<name>A0ABP9NCC1_9PSEU</name>
<keyword evidence="2" id="KW-0540">Nuclease</keyword>
<evidence type="ECO:0000313" key="3">
    <source>
        <dbReference type="Proteomes" id="UP001500804"/>
    </source>
</evidence>
<keyword evidence="3" id="KW-1185">Reference proteome</keyword>
<dbReference type="Proteomes" id="UP001500804">
    <property type="component" value="Unassembled WGS sequence"/>
</dbReference>
<dbReference type="EMBL" id="BAABJO010000001">
    <property type="protein sequence ID" value="GAA5110294.1"/>
    <property type="molecule type" value="Genomic_DNA"/>
</dbReference>
<dbReference type="PANTHER" id="PTHR35400:SF3">
    <property type="entry name" value="SLL1072 PROTEIN"/>
    <property type="match status" value="1"/>
</dbReference>
<keyword evidence="2" id="KW-0255">Endonuclease</keyword>
<protein>
    <submittedName>
        <fullName evidence="2">Uma2 family endonuclease</fullName>
    </submittedName>
</protein>
<evidence type="ECO:0000313" key="2">
    <source>
        <dbReference type="EMBL" id="GAA5110294.1"/>
    </source>
</evidence>
<dbReference type="GO" id="GO:0004519">
    <property type="term" value="F:endonuclease activity"/>
    <property type="evidence" value="ECO:0007669"/>
    <property type="project" value="UniProtKB-KW"/>
</dbReference>
<dbReference type="Pfam" id="PF05685">
    <property type="entry name" value="Uma2"/>
    <property type="match status" value="1"/>
</dbReference>
<keyword evidence="2" id="KW-0378">Hydrolase</keyword>
<feature type="domain" description="Putative restriction endonuclease" evidence="1">
    <location>
        <begin position="24"/>
        <end position="162"/>
    </location>
</feature>
<dbReference type="PANTHER" id="PTHR35400">
    <property type="entry name" value="SLR1083 PROTEIN"/>
    <property type="match status" value="1"/>
</dbReference>
<accession>A0ABP9NCC1</accession>
<reference evidence="3" key="1">
    <citation type="journal article" date="2019" name="Int. J. Syst. Evol. Microbiol.">
        <title>The Global Catalogue of Microorganisms (GCM) 10K type strain sequencing project: providing services to taxonomists for standard genome sequencing and annotation.</title>
        <authorList>
            <consortium name="The Broad Institute Genomics Platform"/>
            <consortium name="The Broad Institute Genome Sequencing Center for Infectious Disease"/>
            <person name="Wu L."/>
            <person name="Ma J."/>
        </authorList>
    </citation>
    <scope>NUCLEOTIDE SEQUENCE [LARGE SCALE GENOMIC DNA]</scope>
    <source>
        <strain evidence="3">JCM 18302</strain>
    </source>
</reference>
<organism evidence="2 3">
    <name type="scientific">Pseudonocardia adelaidensis</name>
    <dbReference type="NCBI Taxonomy" id="648754"/>
    <lineage>
        <taxon>Bacteria</taxon>
        <taxon>Bacillati</taxon>
        <taxon>Actinomycetota</taxon>
        <taxon>Actinomycetes</taxon>
        <taxon>Pseudonocardiales</taxon>
        <taxon>Pseudonocardiaceae</taxon>
        <taxon>Pseudonocardia</taxon>
    </lineage>
</organism>
<dbReference type="Gene3D" id="3.90.1570.10">
    <property type="entry name" value="tt1808, chain A"/>
    <property type="match status" value="1"/>
</dbReference>
<comment type="caution">
    <text evidence="2">The sequence shown here is derived from an EMBL/GenBank/DDBJ whole genome shotgun (WGS) entry which is preliminary data.</text>
</comment>
<proteinExistence type="predicted"/>
<dbReference type="InterPro" id="IPR012296">
    <property type="entry name" value="Nuclease_put_TT1808"/>
</dbReference>
<dbReference type="CDD" id="cd06260">
    <property type="entry name" value="DUF820-like"/>
    <property type="match status" value="1"/>
</dbReference>
<dbReference type="SUPFAM" id="SSF52980">
    <property type="entry name" value="Restriction endonuclease-like"/>
    <property type="match status" value="1"/>
</dbReference>
<dbReference type="InterPro" id="IPR011335">
    <property type="entry name" value="Restrct_endonuc-II-like"/>
</dbReference>
<dbReference type="InterPro" id="IPR008538">
    <property type="entry name" value="Uma2"/>
</dbReference>
<evidence type="ECO:0000259" key="1">
    <source>
        <dbReference type="Pfam" id="PF05685"/>
    </source>
</evidence>
<gene>
    <name evidence="2" type="ORF">GCM10023320_01870</name>
</gene>
<sequence length="201" mass="22130">MPRATLAAMTALPLQPPRRLLTVAEFAAFHEATEGRFELQEGNVVVSPSPTPEHQVCLQELLHQLRPQVPDHLRTVPEVDIDLVLVPSHRPGFVRIPDLVVVTREGLKRRRAEGGLLRADEVVLAVEIVSDGSQRTDHTIKHGEYADAGVPHYWILELDARPALIACHLAGEFGYVDAAPVSGIFTADEPFPVRLDLDQLG</sequence>